<accession>A0A6C0GH17</accession>
<organism evidence="1 2">
    <name type="scientific">Rhodocytophaga rosea</name>
    <dbReference type="NCBI Taxonomy" id="2704465"/>
    <lineage>
        <taxon>Bacteria</taxon>
        <taxon>Pseudomonadati</taxon>
        <taxon>Bacteroidota</taxon>
        <taxon>Cytophagia</taxon>
        <taxon>Cytophagales</taxon>
        <taxon>Rhodocytophagaceae</taxon>
        <taxon>Rhodocytophaga</taxon>
    </lineage>
</organism>
<protein>
    <submittedName>
        <fullName evidence="1">Uncharacterized protein</fullName>
    </submittedName>
</protein>
<dbReference type="Proteomes" id="UP000480178">
    <property type="component" value="Chromosome"/>
</dbReference>
<dbReference type="RefSeq" id="WP_162443216.1">
    <property type="nucleotide sequence ID" value="NZ_CP048222.1"/>
</dbReference>
<gene>
    <name evidence="1" type="ORF">GXP67_11225</name>
</gene>
<evidence type="ECO:0000313" key="2">
    <source>
        <dbReference type="Proteomes" id="UP000480178"/>
    </source>
</evidence>
<proteinExistence type="predicted"/>
<dbReference type="KEGG" id="rhoz:GXP67_11225"/>
<dbReference type="AlphaFoldDB" id="A0A6C0GH17"/>
<sequence length="202" mass="23178">MPKKFTDYRLVCREKFKNAKFINGTYYWGGGGIENLNRPVYEVLPEGIKFENIEKWKYSQYASLETYPYLKFLPPVDSSTFPLDKAAAFPGGFKALEKAITHNIRLSAEYIRSQKLRTVMLNIMIDESGELSIVESFDNILRAYPANKTFYEQVIKSVNALSAWESAVRNNQKAKHFYSLSVLLDSGKLSVLLHSKNLINQE</sequence>
<dbReference type="EMBL" id="CP048222">
    <property type="protein sequence ID" value="QHT67175.1"/>
    <property type="molecule type" value="Genomic_DNA"/>
</dbReference>
<keyword evidence="2" id="KW-1185">Reference proteome</keyword>
<evidence type="ECO:0000313" key="1">
    <source>
        <dbReference type="EMBL" id="QHT67175.1"/>
    </source>
</evidence>
<name>A0A6C0GH17_9BACT</name>
<reference evidence="1 2" key="1">
    <citation type="submission" date="2020-01" db="EMBL/GenBank/DDBJ databases">
        <authorList>
            <person name="Kim M.K."/>
        </authorList>
    </citation>
    <scope>NUCLEOTIDE SEQUENCE [LARGE SCALE GENOMIC DNA]</scope>
    <source>
        <strain evidence="1 2">172606-1</strain>
    </source>
</reference>